<dbReference type="EMBL" id="BKCP01005694">
    <property type="protein sequence ID" value="GER39554.1"/>
    <property type="molecule type" value="Genomic_DNA"/>
</dbReference>
<proteinExistence type="predicted"/>
<evidence type="ECO:0000313" key="2">
    <source>
        <dbReference type="Proteomes" id="UP000325081"/>
    </source>
</evidence>
<comment type="caution">
    <text evidence="1">The sequence shown here is derived from an EMBL/GenBank/DDBJ whole genome shotgun (WGS) entry which is preliminary data.</text>
</comment>
<gene>
    <name evidence="1" type="ORF">STAS_16178</name>
</gene>
<accession>A0A5A7Q3D9</accession>
<evidence type="ECO:0000313" key="1">
    <source>
        <dbReference type="EMBL" id="GER39554.1"/>
    </source>
</evidence>
<organism evidence="1 2">
    <name type="scientific">Striga asiatica</name>
    <name type="common">Asiatic witchweed</name>
    <name type="synonym">Buchnera asiatica</name>
    <dbReference type="NCBI Taxonomy" id="4170"/>
    <lineage>
        <taxon>Eukaryota</taxon>
        <taxon>Viridiplantae</taxon>
        <taxon>Streptophyta</taxon>
        <taxon>Embryophyta</taxon>
        <taxon>Tracheophyta</taxon>
        <taxon>Spermatophyta</taxon>
        <taxon>Magnoliopsida</taxon>
        <taxon>eudicotyledons</taxon>
        <taxon>Gunneridae</taxon>
        <taxon>Pentapetalae</taxon>
        <taxon>asterids</taxon>
        <taxon>lamiids</taxon>
        <taxon>Lamiales</taxon>
        <taxon>Orobanchaceae</taxon>
        <taxon>Buchnereae</taxon>
        <taxon>Striga</taxon>
    </lineage>
</organism>
<protein>
    <submittedName>
        <fullName evidence="1">Inosine-5'-monophosphate dehydrogenase</fullName>
    </submittedName>
</protein>
<dbReference type="Gene3D" id="2.40.50.140">
    <property type="entry name" value="Nucleic acid-binding proteins"/>
    <property type="match status" value="1"/>
</dbReference>
<name>A0A5A7Q3D9_STRAF</name>
<dbReference type="Proteomes" id="UP000325081">
    <property type="component" value="Unassembled WGS sequence"/>
</dbReference>
<keyword evidence="2" id="KW-1185">Reference proteome</keyword>
<reference evidence="2" key="1">
    <citation type="journal article" date="2019" name="Curr. Biol.">
        <title>Genome Sequence of Striga asiatica Provides Insight into the Evolution of Plant Parasitism.</title>
        <authorList>
            <person name="Yoshida S."/>
            <person name="Kim S."/>
            <person name="Wafula E.K."/>
            <person name="Tanskanen J."/>
            <person name="Kim Y.M."/>
            <person name="Honaas L."/>
            <person name="Yang Z."/>
            <person name="Spallek T."/>
            <person name="Conn C.E."/>
            <person name="Ichihashi Y."/>
            <person name="Cheong K."/>
            <person name="Cui S."/>
            <person name="Der J.P."/>
            <person name="Gundlach H."/>
            <person name="Jiao Y."/>
            <person name="Hori C."/>
            <person name="Ishida J.K."/>
            <person name="Kasahara H."/>
            <person name="Kiba T."/>
            <person name="Kim M.S."/>
            <person name="Koo N."/>
            <person name="Laohavisit A."/>
            <person name="Lee Y.H."/>
            <person name="Lumba S."/>
            <person name="McCourt P."/>
            <person name="Mortimer J.C."/>
            <person name="Mutuku J.M."/>
            <person name="Nomura T."/>
            <person name="Sasaki-Sekimoto Y."/>
            <person name="Seto Y."/>
            <person name="Wang Y."/>
            <person name="Wakatake T."/>
            <person name="Sakakibara H."/>
            <person name="Demura T."/>
            <person name="Yamaguchi S."/>
            <person name="Yoneyama K."/>
            <person name="Manabe R.I."/>
            <person name="Nelson D.C."/>
            <person name="Schulman A.H."/>
            <person name="Timko M.P."/>
            <person name="dePamphilis C.W."/>
            <person name="Choi D."/>
            <person name="Shirasu K."/>
        </authorList>
    </citation>
    <scope>NUCLEOTIDE SEQUENCE [LARGE SCALE GENOMIC DNA]</scope>
    <source>
        <strain evidence="2">cv. UVA1</strain>
    </source>
</reference>
<dbReference type="InterPro" id="IPR012340">
    <property type="entry name" value="NA-bd_OB-fold"/>
</dbReference>
<dbReference type="AlphaFoldDB" id="A0A5A7Q3D9"/>
<sequence length="129" mass="14710">MTCSLWGHHINEFTSYVSTYDRPPTVVILQMCRAKIGESYRGNIVTIATSYNATRVETGVLVPQIQAYKDRLSSMEGELEELAAGNIDVRTLDYFVDGKMIGEHWVCAKVRNISQNWWYISCLKCPKKV</sequence>